<evidence type="ECO:0000256" key="8">
    <source>
        <dbReference type="ARBA" id="ARBA00023204"/>
    </source>
</evidence>
<evidence type="ECO:0000256" key="10">
    <source>
        <dbReference type="SAM" id="MobiDB-lite"/>
    </source>
</evidence>
<evidence type="ECO:0000313" key="12">
    <source>
        <dbReference type="EMBL" id="GBG33806.1"/>
    </source>
</evidence>
<keyword evidence="13" id="KW-1185">Reference proteome</keyword>
<evidence type="ECO:0000256" key="3">
    <source>
        <dbReference type="ARBA" id="ARBA00022741"/>
    </source>
</evidence>
<dbReference type="AlphaFoldDB" id="A0A2R5GSF1"/>
<dbReference type="SUPFAM" id="SSF52540">
    <property type="entry name" value="P-loop containing nucleoside triphosphate hydrolases"/>
    <property type="match status" value="1"/>
</dbReference>
<dbReference type="PANTHER" id="PTHR46457:SF1">
    <property type="entry name" value="DNA REPAIR PROTEIN RAD51 HOMOLOG 4"/>
    <property type="match status" value="1"/>
</dbReference>
<evidence type="ECO:0000256" key="4">
    <source>
        <dbReference type="ARBA" id="ARBA00022763"/>
    </source>
</evidence>
<gene>
    <name evidence="12" type="ORF">FCC1311_100292</name>
</gene>
<evidence type="ECO:0000256" key="1">
    <source>
        <dbReference type="ARBA" id="ARBA00004123"/>
    </source>
</evidence>
<dbReference type="InterPro" id="IPR051988">
    <property type="entry name" value="HRR_RAD51_Paralog"/>
</dbReference>
<evidence type="ECO:0000259" key="11">
    <source>
        <dbReference type="PROSITE" id="PS50162"/>
    </source>
</evidence>
<evidence type="ECO:0000256" key="5">
    <source>
        <dbReference type="ARBA" id="ARBA00022840"/>
    </source>
</evidence>
<keyword evidence="4" id="KW-0227">DNA damage</keyword>
<keyword evidence="7" id="KW-0233">DNA recombination</keyword>
<dbReference type="GO" id="GO:0000724">
    <property type="term" value="P:double-strand break repair via homologous recombination"/>
    <property type="evidence" value="ECO:0007669"/>
    <property type="project" value="TreeGrafter"/>
</dbReference>
<proteinExistence type="inferred from homology"/>
<evidence type="ECO:0000256" key="6">
    <source>
        <dbReference type="ARBA" id="ARBA00023125"/>
    </source>
</evidence>
<dbReference type="InterPro" id="IPR047323">
    <property type="entry name" value="Rad51D_C"/>
</dbReference>
<dbReference type="OrthoDB" id="1861185at2759"/>
<dbReference type="GO" id="GO:0000723">
    <property type="term" value="P:telomere maintenance"/>
    <property type="evidence" value="ECO:0007669"/>
    <property type="project" value="TreeGrafter"/>
</dbReference>
<dbReference type="GO" id="GO:0005524">
    <property type="term" value="F:ATP binding"/>
    <property type="evidence" value="ECO:0007669"/>
    <property type="project" value="UniProtKB-KW"/>
</dbReference>
<dbReference type="InterPro" id="IPR020588">
    <property type="entry name" value="RecA_ATP-bd"/>
</dbReference>
<dbReference type="CDD" id="cd19489">
    <property type="entry name" value="Rad51D"/>
    <property type="match status" value="1"/>
</dbReference>
<dbReference type="GO" id="GO:0140664">
    <property type="term" value="F:ATP-dependent DNA damage sensor activity"/>
    <property type="evidence" value="ECO:0007669"/>
    <property type="project" value="InterPro"/>
</dbReference>
<keyword evidence="9" id="KW-0539">Nucleus</keyword>
<evidence type="ECO:0000313" key="13">
    <source>
        <dbReference type="Proteomes" id="UP000241890"/>
    </source>
</evidence>
<comment type="caution">
    <text evidence="12">The sequence shown here is derived from an EMBL/GenBank/DDBJ whole genome shotgun (WGS) entry which is preliminary data.</text>
</comment>
<evidence type="ECO:0000256" key="2">
    <source>
        <dbReference type="ARBA" id="ARBA00007095"/>
    </source>
</evidence>
<dbReference type="Pfam" id="PF08423">
    <property type="entry name" value="Rad51"/>
    <property type="match status" value="1"/>
</dbReference>
<comment type="similarity">
    <text evidence="2">Belongs to the RecA family. RAD51 subfamily.</text>
</comment>
<feature type="domain" description="RecA family profile 1" evidence="11">
    <location>
        <begin position="136"/>
        <end position="320"/>
    </location>
</feature>
<feature type="region of interest" description="Disordered" evidence="10">
    <location>
        <begin position="22"/>
        <end position="44"/>
    </location>
</feature>
<dbReference type="PANTHER" id="PTHR46457">
    <property type="entry name" value="DNA REPAIR PROTEIN RAD51 HOMOLOG 4"/>
    <property type="match status" value="1"/>
</dbReference>
<sequence length="405" mass="43737">MNLLGEYVSTAAERRELTRAAQAAHGADAADATKPRGAKVRRRREGADVAAEDALESAEREFNDVKRGRVPLLEFLGRAGIRTLERVLASDEEQLMEASQHRWSREDVQFLKEHLALRSCTAPVTLADAYDQCQMIVQQVSTGDNDLDRLLGGGLWTQEITELCGPTGSGKTQFALRAASLVATSARGGRVRFIDASNAFHASRFSQLCDQHLAAHKSANDLRAKALQRVRVIQAFDAQALNVALASISRAEEDGDDENSERASLGPLRLLVLDSISAIFSPILGGKHSTAAHAALMRVALSLRSISKRYGLAVLVTNSTVHDFSSPVEGKLKPALGLSWASAPDSRILLCPLAREAAATVSSKLVKSPRRRLTSNTDKETILVIPGAQQCLANEEVESDDADDV</sequence>
<name>A0A2R5GSF1_9STRA</name>
<accession>A0A2R5GSF1</accession>
<evidence type="ECO:0000256" key="9">
    <source>
        <dbReference type="ARBA" id="ARBA00023242"/>
    </source>
</evidence>
<dbReference type="SMART" id="SM00382">
    <property type="entry name" value="AAA"/>
    <property type="match status" value="1"/>
</dbReference>
<dbReference type="InterPro" id="IPR013632">
    <property type="entry name" value="Rad51_C"/>
</dbReference>
<evidence type="ECO:0000256" key="7">
    <source>
        <dbReference type="ARBA" id="ARBA00023172"/>
    </source>
</evidence>
<keyword evidence="6" id="KW-0238">DNA-binding</keyword>
<dbReference type="Gene3D" id="3.40.50.300">
    <property type="entry name" value="P-loop containing nucleotide triphosphate hydrolases"/>
    <property type="match status" value="1"/>
</dbReference>
<feature type="compositionally biased region" description="Low complexity" evidence="10">
    <location>
        <begin position="22"/>
        <end position="32"/>
    </location>
</feature>
<keyword evidence="5" id="KW-0067">ATP-binding</keyword>
<dbReference type="GO" id="GO:0000400">
    <property type="term" value="F:four-way junction DNA binding"/>
    <property type="evidence" value="ECO:0007669"/>
    <property type="project" value="TreeGrafter"/>
</dbReference>
<keyword evidence="3" id="KW-0547">Nucleotide-binding</keyword>
<comment type="subcellular location">
    <subcellularLocation>
        <location evidence="1">Nucleus</location>
    </subcellularLocation>
</comment>
<dbReference type="InterPro" id="IPR027417">
    <property type="entry name" value="P-loop_NTPase"/>
</dbReference>
<dbReference type="PROSITE" id="PS50162">
    <property type="entry name" value="RECA_2"/>
    <property type="match status" value="1"/>
</dbReference>
<dbReference type="InParanoid" id="A0A2R5GSF1"/>
<dbReference type="GO" id="GO:0007131">
    <property type="term" value="P:reciprocal meiotic recombination"/>
    <property type="evidence" value="ECO:0007669"/>
    <property type="project" value="TreeGrafter"/>
</dbReference>
<dbReference type="GO" id="GO:0042148">
    <property type="term" value="P:DNA strand invasion"/>
    <property type="evidence" value="ECO:0007669"/>
    <property type="project" value="TreeGrafter"/>
</dbReference>
<dbReference type="GO" id="GO:0003697">
    <property type="term" value="F:single-stranded DNA binding"/>
    <property type="evidence" value="ECO:0007669"/>
    <property type="project" value="TreeGrafter"/>
</dbReference>
<protein>
    <submittedName>
        <fullName evidence="12">DNA repair protein RAD51-like 4</fullName>
    </submittedName>
</protein>
<dbReference type="Proteomes" id="UP000241890">
    <property type="component" value="Unassembled WGS sequence"/>
</dbReference>
<dbReference type="GO" id="GO:0005815">
    <property type="term" value="C:microtubule organizing center"/>
    <property type="evidence" value="ECO:0007669"/>
    <property type="project" value="TreeGrafter"/>
</dbReference>
<reference evidence="12 13" key="1">
    <citation type="submission" date="2017-12" db="EMBL/GenBank/DDBJ databases">
        <title>Sequencing, de novo assembly and annotation of complete genome of a new Thraustochytrid species, strain FCC1311.</title>
        <authorList>
            <person name="Sedici K."/>
            <person name="Godart F."/>
            <person name="Aiese Cigliano R."/>
            <person name="Sanseverino W."/>
            <person name="Barakat M."/>
            <person name="Ortet P."/>
            <person name="Marechal E."/>
            <person name="Cagnac O."/>
            <person name="Amato A."/>
        </authorList>
    </citation>
    <scope>NUCLEOTIDE SEQUENCE [LARGE SCALE GENOMIC DNA]</scope>
</reference>
<organism evidence="12 13">
    <name type="scientific">Hondaea fermentalgiana</name>
    <dbReference type="NCBI Taxonomy" id="2315210"/>
    <lineage>
        <taxon>Eukaryota</taxon>
        <taxon>Sar</taxon>
        <taxon>Stramenopiles</taxon>
        <taxon>Bigyra</taxon>
        <taxon>Labyrinthulomycetes</taxon>
        <taxon>Thraustochytrida</taxon>
        <taxon>Thraustochytriidae</taxon>
        <taxon>Hondaea</taxon>
    </lineage>
</organism>
<dbReference type="GO" id="GO:0033063">
    <property type="term" value="C:Rad51B-Rad51C-Rad51D-XRCC2 complex"/>
    <property type="evidence" value="ECO:0007669"/>
    <property type="project" value="TreeGrafter"/>
</dbReference>
<dbReference type="GO" id="GO:0005657">
    <property type="term" value="C:replication fork"/>
    <property type="evidence" value="ECO:0007669"/>
    <property type="project" value="TreeGrafter"/>
</dbReference>
<keyword evidence="8" id="KW-0234">DNA repair</keyword>
<dbReference type="EMBL" id="BEYU01000170">
    <property type="protein sequence ID" value="GBG33806.1"/>
    <property type="molecule type" value="Genomic_DNA"/>
</dbReference>
<dbReference type="InterPro" id="IPR003593">
    <property type="entry name" value="AAA+_ATPase"/>
</dbReference>